<evidence type="ECO:0000313" key="3">
    <source>
        <dbReference type="Proteomes" id="UP000831534"/>
    </source>
</evidence>
<sequence>MDRKRAIIIWVAMVTTIALIAYLLNAPWWLAILIGVAVVERHCRRCHRRDVLETEKTDCQRRPFQY</sequence>
<organism evidence="2 3">
    <name type="scientific">Conchiformibius kuhniae</name>
    <dbReference type="NCBI Taxonomy" id="211502"/>
    <lineage>
        <taxon>Bacteria</taxon>
        <taxon>Pseudomonadati</taxon>
        <taxon>Pseudomonadota</taxon>
        <taxon>Betaproteobacteria</taxon>
        <taxon>Neisseriales</taxon>
        <taxon>Neisseriaceae</taxon>
        <taxon>Conchiformibius</taxon>
    </lineage>
</organism>
<accession>A0A8T9MTT8</accession>
<evidence type="ECO:0000313" key="2">
    <source>
        <dbReference type="EMBL" id="UOP05007.1"/>
    </source>
</evidence>
<reference evidence="2" key="1">
    <citation type="submission" date="2021-12" db="EMBL/GenBank/DDBJ databases">
        <authorList>
            <person name="Veyrier F.J."/>
        </authorList>
    </citation>
    <scope>NUCLEOTIDE SEQUENCE</scope>
    <source>
        <strain evidence="2">17694</strain>
    </source>
</reference>
<keyword evidence="3" id="KW-1185">Reference proteome</keyword>
<keyword evidence="1" id="KW-0472">Membrane</keyword>
<feature type="transmembrane region" description="Helical" evidence="1">
    <location>
        <begin position="6"/>
        <end position="39"/>
    </location>
</feature>
<name>A0A8T9MTT8_9NEIS</name>
<dbReference type="Proteomes" id="UP000831534">
    <property type="component" value="Chromosome"/>
</dbReference>
<dbReference type="EMBL" id="CP091521">
    <property type="protein sequence ID" value="UOP05007.1"/>
    <property type="molecule type" value="Genomic_DNA"/>
</dbReference>
<dbReference type="AlphaFoldDB" id="A0A8T9MTT8"/>
<keyword evidence="1" id="KW-1133">Transmembrane helix</keyword>
<protein>
    <submittedName>
        <fullName evidence="2">Uncharacterized protein</fullName>
    </submittedName>
</protein>
<reference evidence="2" key="2">
    <citation type="journal article" date="2022" name="Res Sq">
        <title>Evolution of multicellular longitudinally dividing oral cavity symbionts (Neisseriaceae).</title>
        <authorList>
            <person name="Nyongesa S."/>
            <person name="Weber P."/>
            <person name="Bernet E."/>
            <person name="Pullido F."/>
            <person name="Nieckarz M."/>
            <person name="Delaby M."/>
            <person name="Nieves C."/>
            <person name="Viehboeck T."/>
            <person name="Krause N."/>
            <person name="Rivera-Millot A."/>
            <person name="Nakamura A."/>
            <person name="Vischer N."/>
            <person name="VanNieuwenhze M."/>
            <person name="Brun Y."/>
            <person name="Cava F."/>
            <person name="Bulgheresi S."/>
            <person name="Veyrier F."/>
        </authorList>
    </citation>
    <scope>NUCLEOTIDE SEQUENCE</scope>
    <source>
        <strain evidence="2">17694</strain>
    </source>
</reference>
<proteinExistence type="predicted"/>
<evidence type="ECO:0000256" key="1">
    <source>
        <dbReference type="SAM" id="Phobius"/>
    </source>
</evidence>
<keyword evidence="1" id="KW-0812">Transmembrane</keyword>
<gene>
    <name evidence="2" type="ORF">LVJ77_01395</name>
</gene>